<feature type="compositionally biased region" description="Low complexity" evidence="1">
    <location>
        <begin position="272"/>
        <end position="322"/>
    </location>
</feature>
<organism evidence="3 4">
    <name type="scientific">Rathayibacter caricis DSM 15933</name>
    <dbReference type="NCBI Taxonomy" id="1328867"/>
    <lineage>
        <taxon>Bacteria</taxon>
        <taxon>Bacillati</taxon>
        <taxon>Actinomycetota</taxon>
        <taxon>Actinomycetes</taxon>
        <taxon>Micrococcales</taxon>
        <taxon>Microbacteriaceae</taxon>
        <taxon>Rathayibacter</taxon>
    </lineage>
</organism>
<accession>A0A2T4UPF6</accession>
<evidence type="ECO:0000256" key="2">
    <source>
        <dbReference type="SAM" id="Phobius"/>
    </source>
</evidence>
<keyword evidence="2" id="KW-0812">Transmembrane</keyword>
<sequence>MDTRARIITGGLRAAVVLSVTAAGVLVGAGPAAAGEKDGIPANGGTVEVDFGPESAGRLAVAGFQVPGSGGSVGWTTTTLDADGTGTLTTYSGPVDVYLTDPENPRDDPPATVYEVAAYRGETVTWTIDADTYEETLVGEAPIPTAPSLEALENGGLIAVGDYDLAPAQYESGVAFDLTVSGLQFSDETPGDLDGLAVTSHIYSEPTQIGTSVIAGGAYTQTIPAEYTDEPHTYASFDEYGRLIAAASLDGGAPGEGPAVPPTAEPTPTAAPTPTGTPTAAPTPIATSAPAPATPTAAPSPTVTPTAVAGAPRGTTGRGTLASTGSDASGLALGGAALLLVGAVSLLAVKRRASRA</sequence>
<evidence type="ECO:0000313" key="3">
    <source>
        <dbReference type="EMBL" id="PTL71406.1"/>
    </source>
</evidence>
<keyword evidence="2" id="KW-1133">Transmembrane helix</keyword>
<evidence type="ECO:0008006" key="5">
    <source>
        <dbReference type="Google" id="ProtNLM"/>
    </source>
</evidence>
<dbReference type="Proteomes" id="UP000241085">
    <property type="component" value="Unassembled WGS sequence"/>
</dbReference>
<dbReference type="EMBL" id="PZPL01000001">
    <property type="protein sequence ID" value="PTL71406.1"/>
    <property type="molecule type" value="Genomic_DNA"/>
</dbReference>
<feature type="transmembrane region" description="Helical" evidence="2">
    <location>
        <begin position="328"/>
        <end position="349"/>
    </location>
</feature>
<keyword evidence="4" id="KW-1185">Reference proteome</keyword>
<dbReference type="AlphaFoldDB" id="A0A2T4UPF6"/>
<evidence type="ECO:0000256" key="1">
    <source>
        <dbReference type="SAM" id="MobiDB-lite"/>
    </source>
</evidence>
<dbReference type="RefSeq" id="WP_107573294.1">
    <property type="nucleotide sequence ID" value="NZ_PZPL01000001.1"/>
</dbReference>
<gene>
    <name evidence="3" type="ORF">C1I63_00080</name>
</gene>
<evidence type="ECO:0000313" key="4">
    <source>
        <dbReference type="Proteomes" id="UP000241085"/>
    </source>
</evidence>
<dbReference type="NCBIfam" id="TIGR01167">
    <property type="entry name" value="LPXTG_anchor"/>
    <property type="match status" value="1"/>
</dbReference>
<feature type="compositionally biased region" description="Pro residues" evidence="1">
    <location>
        <begin position="259"/>
        <end position="271"/>
    </location>
</feature>
<protein>
    <recommendedName>
        <fullName evidence="5">Gram-positive cocci surface proteins LPxTG domain-containing protein</fullName>
    </recommendedName>
</protein>
<reference evidence="3 4" key="1">
    <citation type="submission" date="2018-03" db="EMBL/GenBank/DDBJ databases">
        <title>Bacteriophage NCPPB3778 and a type I-E CRISPR drive the evolution of the US Biological Select Agent, Rathayibacter toxicus.</title>
        <authorList>
            <person name="Davis E.W.II."/>
            <person name="Tabima J.F."/>
            <person name="Weisberg A.J."/>
            <person name="Dantas Lopes L."/>
            <person name="Wiseman M.S."/>
            <person name="Wiseman M.S."/>
            <person name="Pupko T."/>
            <person name="Belcher M.S."/>
            <person name="Sechler A.J."/>
            <person name="Tancos M.A."/>
            <person name="Schroeder B.K."/>
            <person name="Murray T.D."/>
            <person name="Luster D.G."/>
            <person name="Schneider W.L."/>
            <person name="Rogers E."/>
            <person name="Andreote F.D."/>
            <person name="Grunwald N.J."/>
            <person name="Putnam M.L."/>
            <person name="Chang J.H."/>
        </authorList>
    </citation>
    <scope>NUCLEOTIDE SEQUENCE [LARGE SCALE GENOMIC DNA]</scope>
    <source>
        <strain evidence="3 4">DSM 15933</strain>
    </source>
</reference>
<name>A0A2T4UPF6_9MICO</name>
<feature type="region of interest" description="Disordered" evidence="1">
    <location>
        <begin position="249"/>
        <end position="322"/>
    </location>
</feature>
<comment type="caution">
    <text evidence="3">The sequence shown here is derived from an EMBL/GenBank/DDBJ whole genome shotgun (WGS) entry which is preliminary data.</text>
</comment>
<keyword evidence="2" id="KW-0472">Membrane</keyword>
<proteinExistence type="predicted"/>